<evidence type="ECO:0000313" key="3">
    <source>
        <dbReference type="Proteomes" id="UP001341840"/>
    </source>
</evidence>
<reference evidence="2 3" key="1">
    <citation type="journal article" date="2023" name="Plants (Basel)">
        <title>Bridging the Gap: Combining Genomics and Transcriptomics Approaches to Understand Stylosanthes scabra, an Orphan Legume from the Brazilian Caatinga.</title>
        <authorList>
            <person name="Ferreira-Neto J.R.C."/>
            <person name="da Silva M.D."/>
            <person name="Binneck E."/>
            <person name="de Melo N.F."/>
            <person name="da Silva R.H."/>
            <person name="de Melo A.L.T.M."/>
            <person name="Pandolfi V."/>
            <person name="Bustamante F.O."/>
            <person name="Brasileiro-Vidal A.C."/>
            <person name="Benko-Iseppon A.M."/>
        </authorList>
    </citation>
    <scope>NUCLEOTIDE SEQUENCE [LARGE SCALE GENOMIC DNA]</scope>
    <source>
        <tissue evidence="2">Leaves</tissue>
    </source>
</reference>
<organism evidence="2 3">
    <name type="scientific">Stylosanthes scabra</name>
    <dbReference type="NCBI Taxonomy" id="79078"/>
    <lineage>
        <taxon>Eukaryota</taxon>
        <taxon>Viridiplantae</taxon>
        <taxon>Streptophyta</taxon>
        <taxon>Embryophyta</taxon>
        <taxon>Tracheophyta</taxon>
        <taxon>Spermatophyta</taxon>
        <taxon>Magnoliopsida</taxon>
        <taxon>eudicotyledons</taxon>
        <taxon>Gunneridae</taxon>
        <taxon>Pentapetalae</taxon>
        <taxon>rosids</taxon>
        <taxon>fabids</taxon>
        <taxon>Fabales</taxon>
        <taxon>Fabaceae</taxon>
        <taxon>Papilionoideae</taxon>
        <taxon>50 kb inversion clade</taxon>
        <taxon>dalbergioids sensu lato</taxon>
        <taxon>Dalbergieae</taxon>
        <taxon>Pterocarpus clade</taxon>
        <taxon>Stylosanthes</taxon>
    </lineage>
</organism>
<feature type="transmembrane region" description="Helical" evidence="1">
    <location>
        <begin position="439"/>
        <end position="462"/>
    </location>
</feature>
<accession>A0ABU6TPQ9</accession>
<dbReference type="Pfam" id="PF03140">
    <property type="entry name" value="DUF247"/>
    <property type="match status" value="1"/>
</dbReference>
<keyword evidence="3" id="KW-1185">Reference proteome</keyword>
<proteinExistence type="predicted"/>
<dbReference type="PANTHER" id="PTHR31549:SF225">
    <property type="entry name" value="DUF247 DOMAIN PROTEIN"/>
    <property type="match status" value="1"/>
</dbReference>
<dbReference type="Proteomes" id="UP001341840">
    <property type="component" value="Unassembled WGS sequence"/>
</dbReference>
<name>A0ABU6TPQ9_9FABA</name>
<comment type="caution">
    <text evidence="2">The sequence shown here is derived from an EMBL/GenBank/DDBJ whole genome shotgun (WGS) entry which is preliminary data.</text>
</comment>
<keyword evidence="1" id="KW-0812">Transmembrane</keyword>
<gene>
    <name evidence="2" type="ORF">PIB30_074209</name>
</gene>
<keyword evidence="1" id="KW-0472">Membrane</keyword>
<evidence type="ECO:0000256" key="1">
    <source>
        <dbReference type="SAM" id="Phobius"/>
    </source>
</evidence>
<dbReference type="EMBL" id="JASCZI010091538">
    <property type="protein sequence ID" value="MED6150627.1"/>
    <property type="molecule type" value="Genomic_DNA"/>
</dbReference>
<keyword evidence="1" id="KW-1133">Transmembrane helix</keyword>
<dbReference type="PANTHER" id="PTHR31549">
    <property type="entry name" value="PROTEIN, PUTATIVE (DUF247)-RELATED-RELATED"/>
    <property type="match status" value="1"/>
</dbReference>
<protein>
    <submittedName>
        <fullName evidence="2">Uncharacterized protein</fullName>
    </submittedName>
</protein>
<sequence>MEISPAVESNANKEATCRKVNRQEDLDDLMARATRLLKVEQQILEVNIQCPSGKSKIQKVPALLRKNSKFDYQYCSPKMISFGPIHHDRKNDDLQLGQQLKYLWTFCFIDRIACKEGKHQDIEDAQMSLYGTVRQHLQQLRNQFSKDVTQDYNDEELAQLFVDGCALLYFMSNMHVDKGNPDELLMIKFDQLWCIRRDIIMLENQIPMMLLDLLTRDFQSVLQKALLNCLFVDIPKDHALDITIHIAFTICVLEPLMIKYALQFLFGEEDYCWHRYKNIGDLRQAGIQVKACQTGHWKWHDISFKSNLFRGQLTLPRIVINDVTPYLFHNLIAYEMCPDFSHNFEFCSYFSLMDSFIDDAEDVKVLRRAGVLQNLLGSDEEVAKLFNEAGRVLPSKHLNDYSYNKNRYAEVKREIDAHYRSRWKTWFAQLRTTYFNTPWSFITFLAAVLPLLLTSIQTWYAIHPKN</sequence>
<evidence type="ECO:0000313" key="2">
    <source>
        <dbReference type="EMBL" id="MED6150627.1"/>
    </source>
</evidence>
<dbReference type="InterPro" id="IPR004158">
    <property type="entry name" value="DUF247_pln"/>
</dbReference>